<evidence type="ECO:0000313" key="1">
    <source>
        <dbReference type="EMBL" id="ASZ70957.1"/>
    </source>
</evidence>
<gene>
    <name evidence="1" type="ORF">51701_20</name>
</gene>
<organism evidence="1 2">
    <name type="scientific">Lactococcus phage 51701</name>
    <dbReference type="NCBI Taxonomy" id="2029664"/>
    <lineage>
        <taxon>Viruses</taxon>
        <taxon>Duplodnaviria</taxon>
        <taxon>Heunggongvirae</taxon>
        <taxon>Uroviricota</taxon>
        <taxon>Caudoviricetes</taxon>
        <taxon>Skunavirus</taxon>
        <taxon>Skunavirus sv51701</taxon>
    </lineage>
</organism>
<keyword evidence="2" id="KW-1185">Reference proteome</keyword>
<dbReference type="EMBL" id="MF448560">
    <property type="protein sequence ID" value="ASZ70957.1"/>
    <property type="molecule type" value="Genomic_DNA"/>
</dbReference>
<proteinExistence type="predicted"/>
<protein>
    <submittedName>
        <fullName evidence="1">Structural protein 7</fullName>
    </submittedName>
</protein>
<evidence type="ECO:0000313" key="2">
    <source>
        <dbReference type="Proteomes" id="UP000256766"/>
    </source>
</evidence>
<reference evidence="1 2" key="1">
    <citation type="submission" date="2017-07" db="EMBL/GenBank/DDBJ databases">
        <title>Comparative genome analysis of lactococcal phages belonging to the virulent 936 group.</title>
        <authorList>
            <person name="Oliveira J."/>
        </authorList>
    </citation>
    <scope>NUCLEOTIDE SEQUENCE [LARGE SCALE GENOMIC DNA]</scope>
</reference>
<sequence>METNRMLYEYVATYGDKYRIDSFKGHRELRKDHLELLQGKVYYNGKNTLRIETTLLYEVGQFVSIGGYPYGGRKFRLLELSITDNPVLDKAKIISRKVKNDN</sequence>
<dbReference type="Proteomes" id="UP000256766">
    <property type="component" value="Segment"/>
</dbReference>
<name>A0A343JN84_9CAUD</name>
<accession>A0A343JN84</accession>